<evidence type="ECO:0000259" key="2">
    <source>
        <dbReference type="Pfam" id="PF25973"/>
    </source>
</evidence>
<feature type="domain" description="CusB-like beta-barrel" evidence="1">
    <location>
        <begin position="230"/>
        <end position="285"/>
    </location>
</feature>
<name>A0A3B1DWX5_9ZZZZ</name>
<sequence>MKRWFRRVLFTVLLAIGLGYVLYVRILQPIPVVGFEVVVGDLVVEVMGTGTVEARTSTVVSSKIQGRLIELRVDQGDLVTSGQVVAKLDDADFMRQVGIARATSEAAEAGLARLYAEKTRAMAVVRQAKRMDERTRQSFEQGAATESEIDKSQEQAAIAQADLARAEAAIAEGKKLLLAAQQTLEYQQARLEDTVIVAPFDGLIIRRDRDPGDIVVPGSSIYRLISLEEIWVSAWVDETAMASLAPGQPARVVLRSLPDGPLPGHVVRLGRETDPETREFLVDVTIEQLPEHWAIGQRAEAYIRTDRRENILAVPMAFVGYVDGERGVFVERSGRAEWVQCQFGMRGRERVEVLEGVESGDTLVRLAKPSGRSGLRSGRRIVVK</sequence>
<protein>
    <submittedName>
        <fullName evidence="3">Uncharacterized protein</fullName>
    </submittedName>
</protein>
<dbReference type="InterPro" id="IPR058792">
    <property type="entry name" value="Beta-barrel_RND_2"/>
</dbReference>
<gene>
    <name evidence="3" type="ORF">MNBD_PLANCTO03-571</name>
</gene>
<dbReference type="EMBL" id="UOGK01000447">
    <property type="protein sequence ID" value="VAX40814.1"/>
    <property type="molecule type" value="Genomic_DNA"/>
</dbReference>
<dbReference type="Gene3D" id="2.40.30.170">
    <property type="match status" value="1"/>
</dbReference>
<dbReference type="AlphaFoldDB" id="A0A3B1DWX5"/>
<feature type="domain" description="CzcB-like barrel-sandwich hybrid" evidence="2">
    <location>
        <begin position="58"/>
        <end position="224"/>
    </location>
</feature>
<evidence type="ECO:0000313" key="3">
    <source>
        <dbReference type="EMBL" id="VAX40814.1"/>
    </source>
</evidence>
<proteinExistence type="predicted"/>
<dbReference type="Gene3D" id="2.40.420.20">
    <property type="match status" value="1"/>
</dbReference>
<dbReference type="PANTHER" id="PTHR30469:SF33">
    <property type="entry name" value="SLR1207 PROTEIN"/>
    <property type="match status" value="1"/>
</dbReference>
<dbReference type="Pfam" id="PF25973">
    <property type="entry name" value="BSH_CzcB"/>
    <property type="match status" value="1"/>
</dbReference>
<evidence type="ECO:0000259" key="1">
    <source>
        <dbReference type="Pfam" id="PF25954"/>
    </source>
</evidence>
<reference evidence="3" key="1">
    <citation type="submission" date="2018-06" db="EMBL/GenBank/DDBJ databases">
        <authorList>
            <person name="Zhirakovskaya E."/>
        </authorList>
    </citation>
    <scope>NUCLEOTIDE SEQUENCE</scope>
</reference>
<dbReference type="PANTHER" id="PTHR30469">
    <property type="entry name" value="MULTIDRUG RESISTANCE PROTEIN MDTA"/>
    <property type="match status" value="1"/>
</dbReference>
<dbReference type="InterPro" id="IPR006143">
    <property type="entry name" value="RND_pump_MFP"/>
</dbReference>
<dbReference type="Gene3D" id="1.10.287.470">
    <property type="entry name" value="Helix hairpin bin"/>
    <property type="match status" value="1"/>
</dbReference>
<dbReference type="GO" id="GO:0015562">
    <property type="term" value="F:efflux transmembrane transporter activity"/>
    <property type="evidence" value="ECO:0007669"/>
    <property type="project" value="TreeGrafter"/>
</dbReference>
<dbReference type="GO" id="GO:1990281">
    <property type="term" value="C:efflux pump complex"/>
    <property type="evidence" value="ECO:0007669"/>
    <property type="project" value="TreeGrafter"/>
</dbReference>
<dbReference type="Pfam" id="PF25954">
    <property type="entry name" value="Beta-barrel_RND_2"/>
    <property type="match status" value="1"/>
</dbReference>
<dbReference type="SUPFAM" id="SSF111369">
    <property type="entry name" value="HlyD-like secretion proteins"/>
    <property type="match status" value="1"/>
</dbReference>
<dbReference type="InterPro" id="IPR058647">
    <property type="entry name" value="BSH_CzcB-like"/>
</dbReference>
<organism evidence="3">
    <name type="scientific">hydrothermal vent metagenome</name>
    <dbReference type="NCBI Taxonomy" id="652676"/>
    <lineage>
        <taxon>unclassified sequences</taxon>
        <taxon>metagenomes</taxon>
        <taxon>ecological metagenomes</taxon>
    </lineage>
</organism>
<dbReference type="Gene3D" id="2.40.50.100">
    <property type="match status" value="1"/>
</dbReference>
<dbReference type="NCBIfam" id="TIGR01730">
    <property type="entry name" value="RND_mfp"/>
    <property type="match status" value="1"/>
</dbReference>
<accession>A0A3B1DWX5</accession>